<dbReference type="GO" id="GO:0005737">
    <property type="term" value="C:cytoplasm"/>
    <property type="evidence" value="ECO:0007669"/>
    <property type="project" value="TreeGrafter"/>
</dbReference>
<keyword evidence="4" id="KW-1185">Reference proteome</keyword>
<evidence type="ECO:0000313" key="3">
    <source>
        <dbReference type="Ensembl" id="ENSSPUP00000017094.1"/>
    </source>
</evidence>
<name>A0A8D0HBW7_SPHPU</name>
<feature type="coiled-coil region" evidence="1">
    <location>
        <begin position="17"/>
        <end position="44"/>
    </location>
</feature>
<sequence length="196" mass="22459">MLSQQNQMLLEQNMENKEQYHEEQKQYIDKLNALRRHKEKLEEKIMDQYKFYDPAPKKKNHWIGDRALVKLIKPKKETTRERLKSSAESPPWHSETAEMAESPSASQILTLQQGNVDNTSLGSNSMEGTEIQSGSSGKAAQHKKIAFLRSKSKDKEKSPKSPSNHLPLSNRLRFWSSSDIPSSPNEPLSFSEMGDF</sequence>
<accession>A0A8D0HBW7</accession>
<dbReference type="GO" id="GO:0005813">
    <property type="term" value="C:centrosome"/>
    <property type="evidence" value="ECO:0007669"/>
    <property type="project" value="TreeGrafter"/>
</dbReference>
<keyword evidence="1" id="KW-0175">Coiled coil</keyword>
<dbReference type="GeneTree" id="ENSGT00940000154785"/>
<feature type="compositionally biased region" description="Basic residues" evidence="2">
    <location>
        <begin position="140"/>
        <end position="150"/>
    </location>
</feature>
<evidence type="ECO:0000256" key="1">
    <source>
        <dbReference type="SAM" id="Coils"/>
    </source>
</evidence>
<reference evidence="3" key="1">
    <citation type="submission" date="2025-08" db="UniProtKB">
        <authorList>
            <consortium name="Ensembl"/>
        </authorList>
    </citation>
    <scope>IDENTIFICATION</scope>
</reference>
<organism evidence="3 4">
    <name type="scientific">Sphenodon punctatus</name>
    <name type="common">Tuatara</name>
    <name type="synonym">Hatteria punctata</name>
    <dbReference type="NCBI Taxonomy" id="8508"/>
    <lineage>
        <taxon>Eukaryota</taxon>
        <taxon>Metazoa</taxon>
        <taxon>Chordata</taxon>
        <taxon>Craniata</taxon>
        <taxon>Vertebrata</taxon>
        <taxon>Euteleostomi</taxon>
        <taxon>Lepidosauria</taxon>
        <taxon>Sphenodontia</taxon>
        <taxon>Sphenodontidae</taxon>
        <taxon>Sphenodon</taxon>
    </lineage>
</organism>
<evidence type="ECO:0000256" key="2">
    <source>
        <dbReference type="SAM" id="MobiDB-lite"/>
    </source>
</evidence>
<evidence type="ECO:0000313" key="4">
    <source>
        <dbReference type="Proteomes" id="UP000694392"/>
    </source>
</evidence>
<dbReference type="PANTHER" id="PTHR18947:SF31">
    <property type="entry name" value="PROTEIN DAPLE"/>
    <property type="match status" value="1"/>
</dbReference>
<feature type="compositionally biased region" description="Polar residues" evidence="2">
    <location>
        <begin position="175"/>
        <end position="188"/>
    </location>
</feature>
<dbReference type="Proteomes" id="UP000694392">
    <property type="component" value="Unplaced"/>
</dbReference>
<feature type="region of interest" description="Disordered" evidence="2">
    <location>
        <begin position="74"/>
        <end position="196"/>
    </location>
</feature>
<dbReference type="GO" id="GO:0030705">
    <property type="term" value="P:cytoskeleton-dependent intracellular transport"/>
    <property type="evidence" value="ECO:0007669"/>
    <property type="project" value="TreeGrafter"/>
</dbReference>
<feature type="compositionally biased region" description="Polar residues" evidence="2">
    <location>
        <begin position="103"/>
        <end position="138"/>
    </location>
</feature>
<proteinExistence type="predicted"/>
<reference evidence="3" key="2">
    <citation type="submission" date="2025-09" db="UniProtKB">
        <authorList>
            <consortium name="Ensembl"/>
        </authorList>
    </citation>
    <scope>IDENTIFICATION</scope>
</reference>
<dbReference type="GO" id="GO:0051959">
    <property type="term" value="F:dynein light intermediate chain binding"/>
    <property type="evidence" value="ECO:0007669"/>
    <property type="project" value="TreeGrafter"/>
</dbReference>
<dbReference type="GO" id="GO:0031122">
    <property type="term" value="P:cytoplasmic microtubule organization"/>
    <property type="evidence" value="ECO:0007669"/>
    <property type="project" value="TreeGrafter"/>
</dbReference>
<dbReference type="GO" id="GO:0008017">
    <property type="term" value="F:microtubule binding"/>
    <property type="evidence" value="ECO:0007669"/>
    <property type="project" value="TreeGrafter"/>
</dbReference>
<dbReference type="PANTHER" id="PTHR18947">
    <property type="entry name" value="HOOK PROTEINS"/>
    <property type="match status" value="1"/>
</dbReference>
<protein>
    <submittedName>
        <fullName evidence="3">Uncharacterized protein</fullName>
    </submittedName>
</protein>
<dbReference type="AlphaFoldDB" id="A0A8D0HBW7"/>
<feature type="compositionally biased region" description="Basic and acidic residues" evidence="2">
    <location>
        <begin position="74"/>
        <end position="85"/>
    </location>
</feature>
<dbReference type="Ensembl" id="ENSSPUT00000018214.1">
    <property type="protein sequence ID" value="ENSSPUP00000017094.1"/>
    <property type="gene ID" value="ENSSPUG00000013242.1"/>
</dbReference>